<dbReference type="PANTHER" id="PTHR46796:SF6">
    <property type="entry name" value="ARAC SUBFAMILY"/>
    <property type="match status" value="1"/>
</dbReference>
<dbReference type="InterPro" id="IPR009057">
    <property type="entry name" value="Homeodomain-like_sf"/>
</dbReference>
<dbReference type="SMART" id="SM00342">
    <property type="entry name" value="HTH_ARAC"/>
    <property type="match status" value="1"/>
</dbReference>
<dbReference type="PROSITE" id="PS00041">
    <property type="entry name" value="HTH_ARAC_FAMILY_1"/>
    <property type="match status" value="1"/>
</dbReference>
<organism evidence="6 7">
    <name type="scientific">Chelatococcus reniformis</name>
    <dbReference type="NCBI Taxonomy" id="1494448"/>
    <lineage>
        <taxon>Bacteria</taxon>
        <taxon>Pseudomonadati</taxon>
        <taxon>Pseudomonadota</taxon>
        <taxon>Alphaproteobacteria</taxon>
        <taxon>Hyphomicrobiales</taxon>
        <taxon>Chelatococcaceae</taxon>
        <taxon>Chelatococcus</taxon>
    </lineage>
</organism>
<sequence length="337" mass="37951">MMNEYSAAHVPHAERARYWSQSVTATLFPLSADIREPSRFNGRLRQWDLATTSLSHFLTEGVRYRRERHHLKRIADEDLLITFALRSGTEFSQGGVSLTCKKDHFIVQRGSLPYEFGHADANELLVLKVRAGDLTRHVRSIDRFSSCAFDAGRGIGRLLLDTLRSLPRHLGQSDRRMHARLGSHVVELVGLALEGDERIVASGESTVKRAHLARIERFIRQHLHERSLAPETIAAGCGISVRYLHDLFSGDGLTIGRWIRELRLKAAREQLSDVARRETIAEIAYRWGFGDQAQFSRHFRAQFGVTPREVRRRAGLGGQDGSGPGGTETLHLLPRPG</sequence>
<reference evidence="6" key="1">
    <citation type="journal article" date="2014" name="Int. J. Syst. Evol. Microbiol.">
        <title>Complete genome sequence of Corynebacterium casei LMG S-19264T (=DSM 44701T), isolated from a smear-ripened cheese.</title>
        <authorList>
            <consortium name="US DOE Joint Genome Institute (JGI-PGF)"/>
            <person name="Walter F."/>
            <person name="Albersmeier A."/>
            <person name="Kalinowski J."/>
            <person name="Ruckert C."/>
        </authorList>
    </citation>
    <scope>NUCLEOTIDE SEQUENCE</scope>
    <source>
        <strain evidence="6">CGMCC 1.12919</strain>
    </source>
</reference>
<dbReference type="SUPFAM" id="SSF46689">
    <property type="entry name" value="Homeodomain-like"/>
    <property type="match status" value="1"/>
</dbReference>
<dbReference type="GO" id="GO:0043565">
    <property type="term" value="F:sequence-specific DNA binding"/>
    <property type="evidence" value="ECO:0007669"/>
    <property type="project" value="InterPro"/>
</dbReference>
<dbReference type="PROSITE" id="PS01124">
    <property type="entry name" value="HTH_ARAC_FAMILY_2"/>
    <property type="match status" value="1"/>
</dbReference>
<protein>
    <submittedName>
        <fullName evidence="6">AraC family transcriptional regulator</fullName>
    </submittedName>
</protein>
<evidence type="ECO:0000256" key="1">
    <source>
        <dbReference type="ARBA" id="ARBA00023015"/>
    </source>
</evidence>
<feature type="compositionally biased region" description="Gly residues" evidence="4">
    <location>
        <begin position="315"/>
        <end position="326"/>
    </location>
</feature>
<dbReference type="GO" id="GO:0003700">
    <property type="term" value="F:DNA-binding transcription factor activity"/>
    <property type="evidence" value="ECO:0007669"/>
    <property type="project" value="InterPro"/>
</dbReference>
<keyword evidence="7" id="KW-1185">Reference proteome</keyword>
<reference evidence="6" key="2">
    <citation type="submission" date="2020-09" db="EMBL/GenBank/DDBJ databases">
        <authorList>
            <person name="Sun Q."/>
            <person name="Zhou Y."/>
        </authorList>
    </citation>
    <scope>NUCLEOTIDE SEQUENCE</scope>
    <source>
        <strain evidence="6">CGMCC 1.12919</strain>
    </source>
</reference>
<dbReference type="Pfam" id="PF12833">
    <property type="entry name" value="HTH_18"/>
    <property type="match status" value="1"/>
</dbReference>
<dbReference type="PANTHER" id="PTHR46796">
    <property type="entry name" value="HTH-TYPE TRANSCRIPTIONAL ACTIVATOR RHAS-RELATED"/>
    <property type="match status" value="1"/>
</dbReference>
<dbReference type="Pfam" id="PF14525">
    <property type="entry name" value="AraC_binding_2"/>
    <property type="match status" value="1"/>
</dbReference>
<name>A0A916XLE8_9HYPH</name>
<dbReference type="Gene3D" id="1.10.10.60">
    <property type="entry name" value="Homeodomain-like"/>
    <property type="match status" value="1"/>
</dbReference>
<dbReference type="InterPro" id="IPR018062">
    <property type="entry name" value="HTH_AraC-typ_CS"/>
</dbReference>
<evidence type="ECO:0000313" key="7">
    <source>
        <dbReference type="Proteomes" id="UP000637002"/>
    </source>
</evidence>
<feature type="domain" description="HTH araC/xylS-type" evidence="5">
    <location>
        <begin position="213"/>
        <end position="313"/>
    </location>
</feature>
<dbReference type="Proteomes" id="UP000637002">
    <property type="component" value="Unassembled WGS sequence"/>
</dbReference>
<dbReference type="InterPro" id="IPR050204">
    <property type="entry name" value="AraC_XylS_family_regulators"/>
</dbReference>
<keyword evidence="3" id="KW-0804">Transcription</keyword>
<dbReference type="InterPro" id="IPR018060">
    <property type="entry name" value="HTH_AraC"/>
</dbReference>
<evidence type="ECO:0000256" key="2">
    <source>
        <dbReference type="ARBA" id="ARBA00023125"/>
    </source>
</evidence>
<comment type="caution">
    <text evidence="6">The sequence shown here is derived from an EMBL/GenBank/DDBJ whole genome shotgun (WGS) entry which is preliminary data.</text>
</comment>
<gene>
    <name evidence="6" type="ORF">GCM10010994_43880</name>
</gene>
<dbReference type="EMBL" id="BMGG01000008">
    <property type="protein sequence ID" value="GGC81139.1"/>
    <property type="molecule type" value="Genomic_DNA"/>
</dbReference>
<evidence type="ECO:0000256" key="4">
    <source>
        <dbReference type="SAM" id="MobiDB-lite"/>
    </source>
</evidence>
<feature type="region of interest" description="Disordered" evidence="4">
    <location>
        <begin position="313"/>
        <end position="337"/>
    </location>
</feature>
<dbReference type="InterPro" id="IPR035418">
    <property type="entry name" value="AraC-bd_2"/>
</dbReference>
<keyword evidence="1" id="KW-0805">Transcription regulation</keyword>
<proteinExistence type="predicted"/>
<evidence type="ECO:0000256" key="3">
    <source>
        <dbReference type="ARBA" id="ARBA00023163"/>
    </source>
</evidence>
<accession>A0A916XLE8</accession>
<evidence type="ECO:0000313" key="6">
    <source>
        <dbReference type="EMBL" id="GGC81139.1"/>
    </source>
</evidence>
<keyword evidence="2" id="KW-0238">DNA-binding</keyword>
<dbReference type="PRINTS" id="PR00032">
    <property type="entry name" value="HTHARAC"/>
</dbReference>
<dbReference type="InterPro" id="IPR020449">
    <property type="entry name" value="Tscrpt_reg_AraC-type_HTH"/>
</dbReference>
<evidence type="ECO:0000259" key="5">
    <source>
        <dbReference type="PROSITE" id="PS01124"/>
    </source>
</evidence>
<dbReference type="AlphaFoldDB" id="A0A916XLE8"/>